<reference evidence="1" key="1">
    <citation type="submission" date="2022-08" db="EMBL/GenBank/DDBJ databases">
        <title>Genome sequencing of Pelomonas sp. UHG3.</title>
        <authorList>
            <person name="So Y."/>
        </authorList>
    </citation>
    <scope>NUCLEOTIDE SEQUENCE</scope>
    <source>
        <strain evidence="1">UHG3</strain>
    </source>
</reference>
<organism evidence="1 2">
    <name type="scientific">Roseateles hydrophilus</name>
    <dbReference type="NCBI Taxonomy" id="2975054"/>
    <lineage>
        <taxon>Bacteria</taxon>
        <taxon>Pseudomonadati</taxon>
        <taxon>Pseudomonadota</taxon>
        <taxon>Betaproteobacteria</taxon>
        <taxon>Burkholderiales</taxon>
        <taxon>Sphaerotilaceae</taxon>
        <taxon>Roseateles</taxon>
    </lineage>
</organism>
<sequence length="432" mass="45390">MNSALRTGQHGQRGAATLVVVMMLFLIMALLAAYANRSLLFEQRVATSYIRAGLAQEAAEGAVEWTLAQLNGTAVDANCKPVENAGQRFADKYLAFDLSDRRLTSRIRPAVPQLVDCARDVANGGWACRCPQADADRVPRESLGGDQMTPSFAIRFREAKRSGTMELIGLGCTDSVVDRCLEDVNRIKLSKSQIGFARATVLVGLVSAVRTPPAAPLVVKGHVNSSGAGLGLHNSDARSSGLLATIGGAWTSPVESRLDTVPGSAVSQAILQGDAGLGAASAEAVFMMYMGTSLARYPQHAALRTLACNGDCSADLAAAYAAGQRMVWVSGTLSIGSNRVLGSVNDPLLIVATGDVTLDGPFQLNGMLVTPGNVSWANDTGLPSLINGILLVGGNLQTSGRMDIAYQQTVADHLRNRMGSFVRVSGSWIDGK</sequence>
<gene>
    <name evidence="1" type="ORF">NYO99_04880</name>
</gene>
<name>A0ACC6C7K0_9BURK</name>
<dbReference type="Proteomes" id="UP001076464">
    <property type="component" value="Unassembled WGS sequence"/>
</dbReference>
<comment type="caution">
    <text evidence="1">The sequence shown here is derived from an EMBL/GenBank/DDBJ whole genome shotgun (WGS) entry which is preliminary data.</text>
</comment>
<keyword evidence="2" id="KW-1185">Reference proteome</keyword>
<protein>
    <submittedName>
        <fullName evidence="1">PilX N-terminal domain-containing pilus assembly protein</fullName>
    </submittedName>
</protein>
<evidence type="ECO:0000313" key="2">
    <source>
        <dbReference type="Proteomes" id="UP001076464"/>
    </source>
</evidence>
<accession>A0ACC6C7K0</accession>
<dbReference type="EMBL" id="JAPPUY010000001">
    <property type="protein sequence ID" value="MCY4744299.1"/>
    <property type="molecule type" value="Genomic_DNA"/>
</dbReference>
<proteinExistence type="predicted"/>
<evidence type="ECO:0000313" key="1">
    <source>
        <dbReference type="EMBL" id="MCY4744299.1"/>
    </source>
</evidence>